<evidence type="ECO:0008006" key="4">
    <source>
        <dbReference type="Google" id="ProtNLM"/>
    </source>
</evidence>
<feature type="compositionally biased region" description="Basic and acidic residues" evidence="1">
    <location>
        <begin position="41"/>
        <end position="50"/>
    </location>
</feature>
<evidence type="ECO:0000313" key="3">
    <source>
        <dbReference type="Proteomes" id="UP000010105"/>
    </source>
</evidence>
<dbReference type="KEGG" id="bpx:BUPH_02105"/>
<dbReference type="EMBL" id="CP003863">
    <property type="protein sequence ID" value="AFT85677.1"/>
    <property type="molecule type" value="Genomic_DNA"/>
</dbReference>
<dbReference type="Pfam" id="PF11745">
    <property type="entry name" value="DUF3304"/>
    <property type="match status" value="1"/>
</dbReference>
<dbReference type="HOGENOM" id="CLU_105331_0_0_4"/>
<dbReference type="PATRIC" id="fig|1229205.11.peg.1757"/>
<dbReference type="InterPro" id="IPR021733">
    <property type="entry name" value="DUF3304"/>
</dbReference>
<reference evidence="2 3" key="1">
    <citation type="journal article" date="2012" name="J. Bacteriol.">
        <title>Complete Genome Sequence of Burkholderia phenoliruptrix BR3459a (CLA1), a Heat-Tolerant, Nitrogen-Fixing Symbiont of Mimosa flocculosa.</title>
        <authorList>
            <person name="de Oliveira Cunha C."/>
            <person name="Goda Zuleta L.F."/>
            <person name="Paula de Almeida L.G."/>
            <person name="Prioli Ciapina L."/>
            <person name="Lustrino Borges W."/>
            <person name="Pitard R.M."/>
            <person name="Baldani J.I."/>
            <person name="Straliotto R."/>
            <person name="de Faria S.M."/>
            <person name="Hungria M."/>
            <person name="Sousa Cavada B."/>
            <person name="Mercante F.M."/>
            <person name="Ribeiro de Vasconcelos A.T."/>
        </authorList>
    </citation>
    <scope>NUCLEOTIDE SEQUENCE [LARGE SCALE GENOMIC DNA]</scope>
    <source>
        <strain evidence="2 3">BR3459a</strain>
    </source>
</reference>
<dbReference type="AlphaFoldDB" id="K0DLN4"/>
<sequence>MTMQHWITDDPTHFLRSMKTATPLQGKLSNRRRATPASPEHGQRRTHDAAHPLAAKENQAMRRMARIFIAMMLSTLAACTTGQRMDSVDASAWSANYTEDYIQDFWIQTADGKATGVGGVSVSEFSRGGTSGRICCSLMPGVGQTIKVVWRVGGHQEDESTWKAYSRDVEVKGAMPTRKDAYNILMVRFFPGQQVEAELIPDRGEPGGSASPRVDQLFYGRRVMRHIGE</sequence>
<dbReference type="Proteomes" id="UP000010105">
    <property type="component" value="Chromosome 1"/>
</dbReference>
<name>K0DLN4_9BURK</name>
<protein>
    <recommendedName>
        <fullName evidence="4">DUF3304 domain-containing protein</fullName>
    </recommendedName>
</protein>
<gene>
    <name evidence="2" type="ORF">BUPH_02105</name>
</gene>
<organism evidence="2 3">
    <name type="scientific">Paraburkholderia phenoliruptrix BR3459a</name>
    <dbReference type="NCBI Taxonomy" id="1229205"/>
    <lineage>
        <taxon>Bacteria</taxon>
        <taxon>Pseudomonadati</taxon>
        <taxon>Pseudomonadota</taxon>
        <taxon>Betaproteobacteria</taxon>
        <taxon>Burkholderiales</taxon>
        <taxon>Burkholderiaceae</taxon>
        <taxon>Paraburkholderia</taxon>
    </lineage>
</organism>
<proteinExistence type="predicted"/>
<evidence type="ECO:0000256" key="1">
    <source>
        <dbReference type="SAM" id="MobiDB-lite"/>
    </source>
</evidence>
<evidence type="ECO:0000313" key="2">
    <source>
        <dbReference type="EMBL" id="AFT85677.1"/>
    </source>
</evidence>
<feature type="region of interest" description="Disordered" evidence="1">
    <location>
        <begin position="22"/>
        <end position="52"/>
    </location>
</feature>
<dbReference type="STRING" id="1229205.BUPH_02105"/>
<accession>K0DLN4</accession>